<evidence type="ECO:0000256" key="5">
    <source>
        <dbReference type="ARBA" id="ARBA00022968"/>
    </source>
</evidence>
<organism evidence="10 11">
    <name type="scientific">Triparma strigata</name>
    <dbReference type="NCBI Taxonomy" id="1606541"/>
    <lineage>
        <taxon>Eukaryota</taxon>
        <taxon>Sar</taxon>
        <taxon>Stramenopiles</taxon>
        <taxon>Ochrophyta</taxon>
        <taxon>Bolidophyceae</taxon>
        <taxon>Parmales</taxon>
        <taxon>Triparmaceae</taxon>
        <taxon>Triparma</taxon>
    </lineage>
</organism>
<keyword evidence="6" id="KW-1133">Transmembrane helix</keyword>
<evidence type="ECO:0000313" key="10">
    <source>
        <dbReference type="EMBL" id="GMH79371.1"/>
    </source>
</evidence>
<evidence type="ECO:0000256" key="4">
    <source>
        <dbReference type="ARBA" id="ARBA00022692"/>
    </source>
</evidence>
<evidence type="ECO:0000256" key="7">
    <source>
        <dbReference type="ARBA" id="ARBA00023034"/>
    </source>
</evidence>
<dbReference type="InterPro" id="IPR027417">
    <property type="entry name" value="P-loop_NTPase"/>
</dbReference>
<dbReference type="InterPro" id="IPR007734">
    <property type="entry name" value="Heparan_SO4_2-O-STrfase"/>
</dbReference>
<keyword evidence="9" id="KW-0325">Glycoprotein</keyword>
<dbReference type="AlphaFoldDB" id="A0A9W7AUM4"/>
<sequence length="406" mass="46958">MGYDDETGINPYYKINPSTNNNIFPSLPFAPLDPLSVLFLRIPKSASTRFLTLASNLSHKKNFKITEFPDLRDAVGGSSESSKDWDPKRQFSSSMDRDKYFNGVMAKLYMGVGSRGISSLPSSSPSSTSDGTLSMYTDSQNRTLRALYYGHLFLPPFERFRHFKQQDEDSNETMKLVNLHKIPSVVTFIRDPIKRFESAYNYVRVGARTKAHRRMVVEKLGNSSLTDCIEDETCVDVNQLRKSCSLMARYICGDHPECTVRWHDVDYDNHEEKVASLVERAKYNIKNEILFTGVTEKMQESMDILESLLPTYFEEIGEESRRLDEEVKKSKEQAAFERNFKQGKAVNVAPEYRRVNTEERDAIIKRKICYTDFEVYKYAEEVLEERHKIWKGRNRNAPPPKSKDEF</sequence>
<dbReference type="Proteomes" id="UP001165085">
    <property type="component" value="Unassembled WGS sequence"/>
</dbReference>
<accession>A0A9W7AUM4</accession>
<dbReference type="Gene3D" id="3.40.50.300">
    <property type="entry name" value="P-loop containing nucleotide triphosphate hydrolases"/>
    <property type="match status" value="1"/>
</dbReference>
<keyword evidence="11" id="KW-1185">Reference proteome</keyword>
<evidence type="ECO:0000256" key="9">
    <source>
        <dbReference type="ARBA" id="ARBA00023180"/>
    </source>
</evidence>
<dbReference type="GO" id="GO:0000139">
    <property type="term" value="C:Golgi membrane"/>
    <property type="evidence" value="ECO:0007669"/>
    <property type="project" value="UniProtKB-SubCell"/>
</dbReference>
<evidence type="ECO:0008006" key="12">
    <source>
        <dbReference type="Google" id="ProtNLM"/>
    </source>
</evidence>
<evidence type="ECO:0000313" key="11">
    <source>
        <dbReference type="Proteomes" id="UP001165085"/>
    </source>
</evidence>
<keyword evidence="3" id="KW-0808">Transferase</keyword>
<evidence type="ECO:0000256" key="1">
    <source>
        <dbReference type="ARBA" id="ARBA00004323"/>
    </source>
</evidence>
<keyword evidence="5" id="KW-0735">Signal-anchor</keyword>
<keyword evidence="4" id="KW-0812">Transmembrane</keyword>
<evidence type="ECO:0000256" key="8">
    <source>
        <dbReference type="ARBA" id="ARBA00023136"/>
    </source>
</evidence>
<dbReference type="GO" id="GO:0008146">
    <property type="term" value="F:sulfotransferase activity"/>
    <property type="evidence" value="ECO:0007669"/>
    <property type="project" value="InterPro"/>
</dbReference>
<evidence type="ECO:0000256" key="2">
    <source>
        <dbReference type="ARBA" id="ARBA00010569"/>
    </source>
</evidence>
<dbReference type="InterPro" id="IPR005331">
    <property type="entry name" value="Sulfotransferase"/>
</dbReference>
<evidence type="ECO:0000256" key="6">
    <source>
        <dbReference type="ARBA" id="ARBA00022989"/>
    </source>
</evidence>
<keyword evidence="7" id="KW-0333">Golgi apparatus</keyword>
<dbReference type="PANTHER" id="PTHR12129">
    <property type="entry name" value="HEPARAN SULFATE 2-O-SULFOTRANSFERASE"/>
    <property type="match status" value="1"/>
</dbReference>
<dbReference type="EMBL" id="BRXY01000233">
    <property type="protein sequence ID" value="GMH79371.1"/>
    <property type="molecule type" value="Genomic_DNA"/>
</dbReference>
<proteinExistence type="inferred from homology"/>
<comment type="similarity">
    <text evidence="2">Belongs to the sulfotransferase 3 family.</text>
</comment>
<protein>
    <recommendedName>
        <fullName evidence="12">Sulfotransferase</fullName>
    </recommendedName>
</protein>
<comment type="caution">
    <text evidence="10">The sequence shown here is derived from an EMBL/GenBank/DDBJ whole genome shotgun (WGS) entry which is preliminary data.</text>
</comment>
<reference evidence="11" key="1">
    <citation type="journal article" date="2023" name="Commun. Biol.">
        <title>Genome analysis of Parmales, the sister group of diatoms, reveals the evolutionary specialization of diatoms from phago-mixotrophs to photoautotrophs.</title>
        <authorList>
            <person name="Ban H."/>
            <person name="Sato S."/>
            <person name="Yoshikawa S."/>
            <person name="Yamada K."/>
            <person name="Nakamura Y."/>
            <person name="Ichinomiya M."/>
            <person name="Sato N."/>
            <person name="Blanc-Mathieu R."/>
            <person name="Endo H."/>
            <person name="Kuwata A."/>
            <person name="Ogata H."/>
        </authorList>
    </citation>
    <scope>NUCLEOTIDE SEQUENCE [LARGE SCALE GENOMIC DNA]</scope>
    <source>
        <strain evidence="11">NIES 3701</strain>
    </source>
</reference>
<comment type="subcellular location">
    <subcellularLocation>
        <location evidence="1">Golgi apparatus membrane</location>
        <topology evidence="1">Single-pass type II membrane protein</topology>
    </subcellularLocation>
</comment>
<dbReference type="Pfam" id="PF03567">
    <property type="entry name" value="Sulfotransfer_2"/>
    <property type="match status" value="1"/>
</dbReference>
<keyword evidence="8" id="KW-0472">Membrane</keyword>
<gene>
    <name evidence="10" type="ORF">TrST_g7870</name>
</gene>
<name>A0A9W7AUM4_9STRA</name>
<dbReference type="PANTHER" id="PTHR12129:SF15">
    <property type="entry name" value="URONYL 2-SULFOTRANSFERASE"/>
    <property type="match status" value="1"/>
</dbReference>
<dbReference type="OrthoDB" id="10019582at2759"/>
<evidence type="ECO:0000256" key="3">
    <source>
        <dbReference type="ARBA" id="ARBA00022679"/>
    </source>
</evidence>